<keyword evidence="1" id="KW-0175">Coiled coil</keyword>
<accession>A0A4P5P4N6</accession>
<gene>
    <name evidence="4" type="ORF">NRIC_06680</name>
</gene>
<feature type="transmembrane region" description="Helical" evidence="2">
    <location>
        <begin position="137"/>
        <end position="155"/>
    </location>
</feature>
<evidence type="ECO:0000256" key="1">
    <source>
        <dbReference type="SAM" id="Coils"/>
    </source>
</evidence>
<name>A0A4P5P4N6_9ENTE</name>
<dbReference type="RefSeq" id="WP_146621272.1">
    <property type="nucleotide sequence ID" value="NZ_BJCC01000006.1"/>
</dbReference>
<sequence>MHRCPNCGFELEDKIFAASNEHPVSFKKRETDVLTYLEQTASESEWLELSRMPAGFVEDPSHSKDSPIKIDTDRFADEFEINPVLARYIQEHKEAEKVAQKLAHEDTKNDLFSRKAPEIQNQPVKQTTKKRRRKKSLIVLCMAVLLLGGSGYYVYQAKEAEAQRIAALEKDNKACDQVEKKIKQFYLDQDQTYVDPEMVWQDREALEKELKQVKDTKRYDQLKASYDRLVEKTEQLKEVNFLFTHRAIQGDELSSEMTLKRDMPVNLTVDTGDEAFDQLLNEAVRQAKEQYRQLDEAKQKTALLYQGEKVNARVTREQYDQAAAAVKEVKNQQLVKVQKQQLAAVDQFLTETEEYTIE</sequence>
<proteinExistence type="predicted"/>
<evidence type="ECO:0000313" key="4">
    <source>
        <dbReference type="EMBL" id="GCF92777.1"/>
    </source>
</evidence>
<organism evidence="4 5">
    <name type="scientific">Enterococcus florum</name>
    <dbReference type="NCBI Taxonomy" id="2480627"/>
    <lineage>
        <taxon>Bacteria</taxon>
        <taxon>Bacillati</taxon>
        <taxon>Bacillota</taxon>
        <taxon>Bacilli</taxon>
        <taxon>Lactobacillales</taxon>
        <taxon>Enterococcaceae</taxon>
        <taxon>Enterococcus</taxon>
    </lineage>
</organism>
<keyword evidence="2" id="KW-0812">Transmembrane</keyword>
<dbReference type="Pfam" id="PF18041">
    <property type="entry name" value="MapZ_EC1"/>
    <property type="match status" value="1"/>
</dbReference>
<feature type="domain" description="MapZ extracellular" evidence="3">
    <location>
        <begin position="159"/>
        <end position="286"/>
    </location>
</feature>
<comment type="caution">
    <text evidence="4">The sequence shown here is derived from an EMBL/GenBank/DDBJ whole genome shotgun (WGS) entry which is preliminary data.</text>
</comment>
<reference evidence="5" key="1">
    <citation type="submission" date="2019-02" db="EMBL/GenBank/DDBJ databases">
        <title>Draft genome sequence of Enterococcus sp. Gos25-1.</title>
        <authorList>
            <person name="Tanaka N."/>
            <person name="Shiwa Y."/>
            <person name="Fujita N."/>
        </authorList>
    </citation>
    <scope>NUCLEOTIDE SEQUENCE [LARGE SCALE GENOMIC DNA]</scope>
    <source>
        <strain evidence="5">Gos25-1</strain>
    </source>
</reference>
<dbReference type="EMBL" id="BJCC01000006">
    <property type="protein sequence ID" value="GCF92777.1"/>
    <property type="molecule type" value="Genomic_DNA"/>
</dbReference>
<dbReference type="OrthoDB" id="2199073at2"/>
<dbReference type="InterPro" id="IPR041295">
    <property type="entry name" value="MapZ_EC1"/>
</dbReference>
<evidence type="ECO:0000313" key="5">
    <source>
        <dbReference type="Proteomes" id="UP000290567"/>
    </source>
</evidence>
<keyword evidence="5" id="KW-1185">Reference proteome</keyword>
<protein>
    <recommendedName>
        <fullName evidence="3">MapZ extracellular domain-containing protein</fullName>
    </recommendedName>
</protein>
<keyword evidence="2" id="KW-1133">Transmembrane helix</keyword>
<feature type="coiled-coil region" evidence="1">
    <location>
        <begin position="277"/>
        <end position="332"/>
    </location>
</feature>
<dbReference type="Proteomes" id="UP000290567">
    <property type="component" value="Unassembled WGS sequence"/>
</dbReference>
<dbReference type="AlphaFoldDB" id="A0A4P5P4N6"/>
<keyword evidence="2" id="KW-0472">Membrane</keyword>
<evidence type="ECO:0000259" key="3">
    <source>
        <dbReference type="Pfam" id="PF18041"/>
    </source>
</evidence>
<evidence type="ECO:0000256" key="2">
    <source>
        <dbReference type="SAM" id="Phobius"/>
    </source>
</evidence>